<feature type="region of interest" description="Disordered" evidence="1">
    <location>
        <begin position="267"/>
        <end position="346"/>
    </location>
</feature>
<evidence type="ECO:0000259" key="2">
    <source>
        <dbReference type="Pfam" id="PF03432"/>
    </source>
</evidence>
<gene>
    <name evidence="3" type="ORF">FPZ42_14700</name>
</gene>
<feature type="compositionally biased region" description="Low complexity" evidence="1">
    <location>
        <begin position="318"/>
        <end position="328"/>
    </location>
</feature>
<evidence type="ECO:0000313" key="3">
    <source>
        <dbReference type="EMBL" id="TWR24997.1"/>
    </source>
</evidence>
<dbReference type="InterPro" id="IPR005094">
    <property type="entry name" value="Endonuclease_MobA/VirD2"/>
</dbReference>
<organism evidence="3 4">
    <name type="scientific">Mucilaginibacter achroorhodeus</name>
    <dbReference type="NCBI Taxonomy" id="2599294"/>
    <lineage>
        <taxon>Bacteria</taxon>
        <taxon>Pseudomonadati</taxon>
        <taxon>Bacteroidota</taxon>
        <taxon>Sphingobacteriia</taxon>
        <taxon>Sphingobacteriales</taxon>
        <taxon>Sphingobacteriaceae</taxon>
        <taxon>Mucilaginibacter</taxon>
    </lineage>
</organism>
<dbReference type="EMBL" id="VOEI01000005">
    <property type="protein sequence ID" value="TWR24997.1"/>
    <property type="molecule type" value="Genomic_DNA"/>
</dbReference>
<sequence>MTADQVKGKGFRCALLYNLEKVNKGVATVLDSSFSEMKVHQVMREIAMVKALRPNLQKYFYHTSINFPPEEKLTGEEKKNIALEYLAEMGFASNQYAVFEHFDAEHPHVHLLVNRIAYDGSVVSDSRDYARSEAVLRKLEKKHGLRQVASSRQAQERAVTKNELEMMQRTGEPSVKVKLQVIIKDTLKYFSNDSKADTKDFIEALERKGVSLLFNQASTGFVSGISYTYDGMIFKGAALGNAYKWSSIRSMIAYEQERDGTSIRQANDRARRSIETRTRGQADRFSGRGQSFAETNAGDAADRKTKIRGGTDLTRPFAAGAARQAGAEGVRDRSMSKPANGTLRASQRTAKVWEPLAHQAVPYRDLGRVLLCTDRDDLPAIAKDVTDAAYLKRKKKRKGLRM</sequence>
<dbReference type="RefSeq" id="WP_146272428.1">
    <property type="nucleotide sequence ID" value="NZ_VOEI01000005.1"/>
</dbReference>
<feature type="domain" description="MobA/VirD2-like nuclease" evidence="2">
    <location>
        <begin position="17"/>
        <end position="145"/>
    </location>
</feature>
<proteinExistence type="predicted"/>
<accession>A0A563U042</accession>
<reference evidence="3 4" key="1">
    <citation type="submission" date="2019-07" db="EMBL/GenBank/DDBJ databases">
        <authorList>
            <person name="Kim J."/>
        </authorList>
    </citation>
    <scope>NUCLEOTIDE SEQUENCE [LARGE SCALE GENOMIC DNA]</scope>
    <source>
        <strain evidence="3 4">MJ1a</strain>
    </source>
</reference>
<name>A0A563U042_9SPHI</name>
<evidence type="ECO:0000256" key="1">
    <source>
        <dbReference type="SAM" id="MobiDB-lite"/>
    </source>
</evidence>
<dbReference type="Proteomes" id="UP000318010">
    <property type="component" value="Unassembled WGS sequence"/>
</dbReference>
<dbReference type="Pfam" id="PF03432">
    <property type="entry name" value="Relaxase"/>
    <property type="match status" value="1"/>
</dbReference>
<keyword evidence="4" id="KW-1185">Reference proteome</keyword>
<evidence type="ECO:0000313" key="4">
    <source>
        <dbReference type="Proteomes" id="UP000318010"/>
    </source>
</evidence>
<feature type="compositionally biased region" description="Basic and acidic residues" evidence="1">
    <location>
        <begin position="267"/>
        <end position="286"/>
    </location>
</feature>
<dbReference type="AlphaFoldDB" id="A0A563U042"/>
<dbReference type="OrthoDB" id="1525197at2"/>
<comment type="caution">
    <text evidence="3">The sequence shown here is derived from an EMBL/GenBank/DDBJ whole genome shotgun (WGS) entry which is preliminary data.</text>
</comment>
<protein>
    <recommendedName>
        <fullName evidence="2">MobA/VirD2-like nuclease domain-containing protein</fullName>
    </recommendedName>
</protein>
<feature type="compositionally biased region" description="Polar residues" evidence="1">
    <location>
        <begin position="337"/>
        <end position="346"/>
    </location>
</feature>